<organism evidence="1 2">
    <name type="scientific">Oculimacula yallundae</name>
    <dbReference type="NCBI Taxonomy" id="86028"/>
    <lineage>
        <taxon>Eukaryota</taxon>
        <taxon>Fungi</taxon>
        <taxon>Dikarya</taxon>
        <taxon>Ascomycota</taxon>
        <taxon>Pezizomycotina</taxon>
        <taxon>Leotiomycetes</taxon>
        <taxon>Helotiales</taxon>
        <taxon>Ploettnerulaceae</taxon>
        <taxon>Oculimacula</taxon>
    </lineage>
</organism>
<dbReference type="EMBL" id="JAZHXI010000012">
    <property type="protein sequence ID" value="KAL2065843.1"/>
    <property type="molecule type" value="Genomic_DNA"/>
</dbReference>
<protein>
    <submittedName>
        <fullName evidence="1">Uncharacterized protein</fullName>
    </submittedName>
</protein>
<reference evidence="1 2" key="1">
    <citation type="journal article" date="2024" name="Commun. Biol.">
        <title>Comparative genomic analysis of thermophilic fungi reveals convergent evolutionary adaptations and gene losses.</title>
        <authorList>
            <person name="Steindorff A.S."/>
            <person name="Aguilar-Pontes M.V."/>
            <person name="Robinson A.J."/>
            <person name="Andreopoulos B."/>
            <person name="LaButti K."/>
            <person name="Kuo A."/>
            <person name="Mondo S."/>
            <person name="Riley R."/>
            <person name="Otillar R."/>
            <person name="Haridas S."/>
            <person name="Lipzen A."/>
            <person name="Grimwood J."/>
            <person name="Schmutz J."/>
            <person name="Clum A."/>
            <person name="Reid I.D."/>
            <person name="Moisan M.C."/>
            <person name="Butler G."/>
            <person name="Nguyen T.T.M."/>
            <person name="Dewar K."/>
            <person name="Conant G."/>
            <person name="Drula E."/>
            <person name="Henrissat B."/>
            <person name="Hansel C."/>
            <person name="Singer S."/>
            <person name="Hutchinson M.I."/>
            <person name="de Vries R.P."/>
            <person name="Natvig D.O."/>
            <person name="Powell A.J."/>
            <person name="Tsang A."/>
            <person name="Grigoriev I.V."/>
        </authorList>
    </citation>
    <scope>NUCLEOTIDE SEQUENCE [LARGE SCALE GENOMIC DNA]</scope>
    <source>
        <strain evidence="1 2">CBS 494.80</strain>
    </source>
</reference>
<sequence length="149" mass="16796">MSSRQARDELFRALPVRGYLSTLRPLLETSQFRPLLVLSSNSPLKSTRIVPFSPGPPPLRSFSSKFGPWDFHASDGATIRNEGFPYWFAYSSSASPFFLAKGDRSQGDGQKVCRTCSTDHFPQYLVLLFPFLFFPSSSLRTIINPVRVQ</sequence>
<gene>
    <name evidence="1" type="ORF">VTL71DRAFT_3513</name>
</gene>
<evidence type="ECO:0000313" key="2">
    <source>
        <dbReference type="Proteomes" id="UP001595075"/>
    </source>
</evidence>
<dbReference type="Proteomes" id="UP001595075">
    <property type="component" value="Unassembled WGS sequence"/>
</dbReference>
<evidence type="ECO:0000313" key="1">
    <source>
        <dbReference type="EMBL" id="KAL2065843.1"/>
    </source>
</evidence>
<name>A0ABR4C9J0_9HELO</name>
<comment type="caution">
    <text evidence="1">The sequence shown here is derived from an EMBL/GenBank/DDBJ whole genome shotgun (WGS) entry which is preliminary data.</text>
</comment>
<accession>A0ABR4C9J0</accession>
<keyword evidence="2" id="KW-1185">Reference proteome</keyword>
<proteinExistence type="predicted"/>